<reference evidence="13" key="1">
    <citation type="submission" date="2016-10" db="EMBL/GenBank/DDBJ databases">
        <authorList>
            <person name="Varghese N."/>
            <person name="Submissions S."/>
        </authorList>
    </citation>
    <scope>NUCLEOTIDE SEQUENCE [LARGE SCALE GENOMIC DNA]</scope>
    <source>
        <strain evidence="13">DSM 13490</strain>
    </source>
</reference>
<dbReference type="InterPro" id="IPR023753">
    <property type="entry name" value="FAD/NAD-binding_dom"/>
</dbReference>
<dbReference type="Pfam" id="PF07992">
    <property type="entry name" value="Pyr_redox_2"/>
    <property type="match status" value="1"/>
</dbReference>
<comment type="cofactor">
    <cofactor evidence="2">
        <name>[4Fe-4S] cluster</name>
        <dbReference type="ChEBI" id="CHEBI:49883"/>
    </cofactor>
</comment>
<organism evidence="12 13">
    <name type="scientific">Acetomicrobium thermoterrenum DSM 13490</name>
    <dbReference type="NCBI Taxonomy" id="1120987"/>
    <lineage>
        <taxon>Bacteria</taxon>
        <taxon>Thermotogati</taxon>
        <taxon>Synergistota</taxon>
        <taxon>Synergistia</taxon>
        <taxon>Synergistales</taxon>
        <taxon>Acetomicrobiaceae</taxon>
        <taxon>Acetomicrobium</taxon>
    </lineage>
</organism>
<keyword evidence="7" id="KW-0560">Oxidoreductase</keyword>
<comment type="similarity">
    <text evidence="3">In the N-terminal section; belongs to the NADH:flavin oxidoreductase/NADH oxidase family.</text>
</comment>
<gene>
    <name evidence="12" type="ORF">SAMN03080603_01794</name>
</gene>
<evidence type="ECO:0000259" key="11">
    <source>
        <dbReference type="Pfam" id="PF07992"/>
    </source>
</evidence>
<keyword evidence="6" id="KW-0479">Metal-binding</keyword>
<evidence type="ECO:0000259" key="10">
    <source>
        <dbReference type="Pfam" id="PF00724"/>
    </source>
</evidence>
<sequence length="668" mass="73679">MQKGQEKLFEPIRIGSAVIPNRIAMAPMGIIGMVTEDGCFADRAVEYYVERARGGTGLIITGAVKVENEIEKLKMPTFPCITLNPLHFITRASELTERVHAYGSKIFVQVTAGLGHNAHPIMLDCQPVAPSAIPNYWEPNVTCRELKTEEVERLVERFAEAAEIAVACGFDGIEIHAMHEGYLLDQFTMSFFNRRTDKYGGDLEGRLTFPIEIIKAIKSKVGKTFPVILRFSVKSYIKGWNKGGLPGEQFEERGRDLKEGLIAAKILEEAGYDGFNADAGSYEAWYWAHPPNYMKHGCYIDLIRELKKVISVPVLMAGRMELPDLAAQALEEKTADVIVLGRGLLADPEWPNKVKSGQEERIRPCLGCQDGCLGRIFEGKPLSCAVNPACGREREMILTPAQEPKKICVIGGGLAGMEAARVAALRGHDVTLYEKGSRLGGHLLEASVPEFKKDEVRLLEWYEAELANAGVKVKLNTEITLEQLKKDNPDVVIVATGSVPKDLDVPGLEKNNVIKAEELLLGRGKAGQDILVVGGGLVGCETALWLAQQGKSVTIVEMLDELMSAGVPQCHANKMMLLDLLDFYKVKSITGAIVSEVTPEGVILTDKSFRRKEVKADTIVIAIGLREEKGLYDSVRKEFPNTYLIGDAMKVRNFMFTIWDAFEVAKNI</sequence>
<dbReference type="InterPro" id="IPR051793">
    <property type="entry name" value="NADH:flavin_oxidoreductase"/>
</dbReference>
<dbReference type="SUPFAM" id="SSF51395">
    <property type="entry name" value="FMN-linked oxidoreductases"/>
    <property type="match status" value="1"/>
</dbReference>
<evidence type="ECO:0000256" key="2">
    <source>
        <dbReference type="ARBA" id="ARBA00001966"/>
    </source>
</evidence>
<dbReference type="AlphaFoldDB" id="A0A1H3H687"/>
<dbReference type="Gene3D" id="3.20.20.70">
    <property type="entry name" value="Aldolase class I"/>
    <property type="match status" value="1"/>
</dbReference>
<dbReference type="InterPro" id="IPR036188">
    <property type="entry name" value="FAD/NAD-bd_sf"/>
</dbReference>
<keyword evidence="13" id="KW-1185">Reference proteome</keyword>
<evidence type="ECO:0000256" key="8">
    <source>
        <dbReference type="ARBA" id="ARBA00023004"/>
    </source>
</evidence>
<proteinExistence type="inferred from homology"/>
<dbReference type="PANTHER" id="PTHR42917">
    <property type="entry name" value="2,4-DIENOYL-COA REDUCTASE"/>
    <property type="match status" value="1"/>
</dbReference>
<feature type="domain" description="NADH:flavin oxidoreductase/NADH oxidase N-terminal" evidence="10">
    <location>
        <begin position="7"/>
        <end position="359"/>
    </location>
</feature>
<dbReference type="GO" id="GO:0051536">
    <property type="term" value="F:iron-sulfur cluster binding"/>
    <property type="evidence" value="ECO:0007669"/>
    <property type="project" value="UniProtKB-KW"/>
</dbReference>
<dbReference type="InterPro" id="IPR013785">
    <property type="entry name" value="Aldolase_TIM"/>
</dbReference>
<comment type="cofactor">
    <cofactor evidence="1">
        <name>FMN</name>
        <dbReference type="ChEBI" id="CHEBI:58210"/>
    </cofactor>
</comment>
<protein>
    <submittedName>
        <fullName evidence="12">2-enoate reductase</fullName>
    </submittedName>
</protein>
<evidence type="ECO:0000256" key="4">
    <source>
        <dbReference type="ARBA" id="ARBA00022630"/>
    </source>
</evidence>
<dbReference type="Pfam" id="PF00724">
    <property type="entry name" value="Oxidored_FMN"/>
    <property type="match status" value="1"/>
</dbReference>
<dbReference type="GO" id="GO:0016491">
    <property type="term" value="F:oxidoreductase activity"/>
    <property type="evidence" value="ECO:0007669"/>
    <property type="project" value="UniProtKB-KW"/>
</dbReference>
<keyword evidence="8" id="KW-0408">Iron</keyword>
<evidence type="ECO:0000256" key="5">
    <source>
        <dbReference type="ARBA" id="ARBA00022643"/>
    </source>
</evidence>
<dbReference type="Proteomes" id="UP000199266">
    <property type="component" value="Unassembled WGS sequence"/>
</dbReference>
<dbReference type="SUPFAM" id="SSF51905">
    <property type="entry name" value="FAD/NAD(P)-binding domain"/>
    <property type="match status" value="1"/>
</dbReference>
<evidence type="ECO:0000256" key="1">
    <source>
        <dbReference type="ARBA" id="ARBA00001917"/>
    </source>
</evidence>
<keyword evidence="4" id="KW-0285">Flavoprotein</keyword>
<evidence type="ECO:0000313" key="12">
    <source>
        <dbReference type="EMBL" id="SDY11032.1"/>
    </source>
</evidence>
<dbReference type="PANTHER" id="PTHR42917:SF2">
    <property type="entry name" value="2,4-DIENOYL-COA REDUCTASE [(2E)-ENOYL-COA-PRODUCING]"/>
    <property type="match status" value="1"/>
</dbReference>
<evidence type="ECO:0000256" key="3">
    <source>
        <dbReference type="ARBA" id="ARBA00011048"/>
    </source>
</evidence>
<dbReference type="Gene3D" id="3.40.50.720">
    <property type="entry name" value="NAD(P)-binding Rossmann-like Domain"/>
    <property type="match status" value="1"/>
</dbReference>
<feature type="domain" description="FAD/NAD(P)-binding" evidence="11">
    <location>
        <begin position="406"/>
        <end position="638"/>
    </location>
</feature>
<dbReference type="PRINTS" id="PR00411">
    <property type="entry name" value="PNDRDTASEI"/>
</dbReference>
<dbReference type="RefSeq" id="WP_091462207.1">
    <property type="nucleotide sequence ID" value="NZ_FNPD01000012.1"/>
</dbReference>
<dbReference type="InterPro" id="IPR001155">
    <property type="entry name" value="OxRdtase_FMN_N"/>
</dbReference>
<keyword evidence="9" id="KW-0411">Iron-sulfur</keyword>
<dbReference type="GO" id="GO:0010181">
    <property type="term" value="F:FMN binding"/>
    <property type="evidence" value="ECO:0007669"/>
    <property type="project" value="InterPro"/>
</dbReference>
<dbReference type="Gene3D" id="3.50.50.60">
    <property type="entry name" value="FAD/NAD(P)-binding domain"/>
    <property type="match status" value="1"/>
</dbReference>
<dbReference type="GO" id="GO:0046872">
    <property type="term" value="F:metal ion binding"/>
    <property type="evidence" value="ECO:0007669"/>
    <property type="project" value="UniProtKB-KW"/>
</dbReference>
<accession>A0A1H3H687</accession>
<keyword evidence="5" id="KW-0288">FMN</keyword>
<evidence type="ECO:0000256" key="7">
    <source>
        <dbReference type="ARBA" id="ARBA00023002"/>
    </source>
</evidence>
<name>A0A1H3H687_9BACT</name>
<dbReference type="EMBL" id="FNPD01000012">
    <property type="protein sequence ID" value="SDY11032.1"/>
    <property type="molecule type" value="Genomic_DNA"/>
</dbReference>
<evidence type="ECO:0000313" key="13">
    <source>
        <dbReference type="Proteomes" id="UP000199266"/>
    </source>
</evidence>
<evidence type="ECO:0000256" key="9">
    <source>
        <dbReference type="ARBA" id="ARBA00023014"/>
    </source>
</evidence>
<dbReference type="PRINTS" id="PR00368">
    <property type="entry name" value="FADPNR"/>
</dbReference>
<evidence type="ECO:0000256" key="6">
    <source>
        <dbReference type="ARBA" id="ARBA00022723"/>
    </source>
</evidence>